<dbReference type="EMBL" id="JARKIB010000049">
    <property type="protein sequence ID" value="KAJ7755426.1"/>
    <property type="molecule type" value="Genomic_DNA"/>
</dbReference>
<dbReference type="Proteomes" id="UP001215598">
    <property type="component" value="Unassembled WGS sequence"/>
</dbReference>
<protein>
    <submittedName>
        <fullName evidence="1">Uncharacterized protein</fullName>
    </submittedName>
</protein>
<evidence type="ECO:0000313" key="1">
    <source>
        <dbReference type="EMBL" id="KAJ7755426.1"/>
    </source>
</evidence>
<keyword evidence="2" id="KW-1185">Reference proteome</keyword>
<organism evidence="1 2">
    <name type="scientific">Mycena metata</name>
    <dbReference type="NCBI Taxonomy" id="1033252"/>
    <lineage>
        <taxon>Eukaryota</taxon>
        <taxon>Fungi</taxon>
        <taxon>Dikarya</taxon>
        <taxon>Basidiomycota</taxon>
        <taxon>Agaricomycotina</taxon>
        <taxon>Agaricomycetes</taxon>
        <taxon>Agaricomycetidae</taxon>
        <taxon>Agaricales</taxon>
        <taxon>Marasmiineae</taxon>
        <taxon>Mycenaceae</taxon>
        <taxon>Mycena</taxon>
    </lineage>
</organism>
<evidence type="ECO:0000313" key="2">
    <source>
        <dbReference type="Proteomes" id="UP001215598"/>
    </source>
</evidence>
<dbReference type="AlphaFoldDB" id="A0AAD7NDP0"/>
<gene>
    <name evidence="1" type="ORF">B0H16DRAFT_715057</name>
</gene>
<name>A0AAD7NDP0_9AGAR</name>
<accession>A0AAD7NDP0</accession>
<proteinExistence type="predicted"/>
<sequence length="203" mass="23021">MANVPRPWPSAVILFNLVQKSSGYFVYASTVIKFVDDPYSRPDEQLEIIQNLKPTQHDAPFEALDKLYHQILSVVRPQFHSRLLCILQCVAHNHGLDPPQLDYILGLKPGDTKLILRGLHSVLKVPSNDEGWSISFHHTSFLDFLQAQERSLNFHLSGESCLKVAQAILTAASDESIPRPEGFNPWYVYLQFLQLHYLMVVGG</sequence>
<reference evidence="1" key="1">
    <citation type="submission" date="2023-03" db="EMBL/GenBank/DDBJ databases">
        <title>Massive genome expansion in bonnet fungi (Mycena s.s.) driven by repeated elements and novel gene families across ecological guilds.</title>
        <authorList>
            <consortium name="Lawrence Berkeley National Laboratory"/>
            <person name="Harder C.B."/>
            <person name="Miyauchi S."/>
            <person name="Viragh M."/>
            <person name="Kuo A."/>
            <person name="Thoen E."/>
            <person name="Andreopoulos B."/>
            <person name="Lu D."/>
            <person name="Skrede I."/>
            <person name="Drula E."/>
            <person name="Henrissat B."/>
            <person name="Morin E."/>
            <person name="Kohler A."/>
            <person name="Barry K."/>
            <person name="LaButti K."/>
            <person name="Morin E."/>
            <person name="Salamov A."/>
            <person name="Lipzen A."/>
            <person name="Mereny Z."/>
            <person name="Hegedus B."/>
            <person name="Baldrian P."/>
            <person name="Stursova M."/>
            <person name="Weitz H."/>
            <person name="Taylor A."/>
            <person name="Grigoriev I.V."/>
            <person name="Nagy L.G."/>
            <person name="Martin F."/>
            <person name="Kauserud H."/>
        </authorList>
    </citation>
    <scope>NUCLEOTIDE SEQUENCE</scope>
    <source>
        <strain evidence="1">CBHHK182m</strain>
    </source>
</reference>
<comment type="caution">
    <text evidence="1">The sequence shown here is derived from an EMBL/GenBank/DDBJ whole genome shotgun (WGS) entry which is preliminary data.</text>
</comment>